<name>A0A9X1YP34_9BURK</name>
<dbReference type="InterPro" id="IPR029052">
    <property type="entry name" value="Metallo-depent_PP-like"/>
</dbReference>
<dbReference type="Proteomes" id="UP001139353">
    <property type="component" value="Unassembled WGS sequence"/>
</dbReference>
<protein>
    <submittedName>
        <fullName evidence="2">Metallophosphoesterase</fullName>
    </submittedName>
</protein>
<dbReference type="AlphaFoldDB" id="A0A9X1YP34"/>
<gene>
    <name evidence="2" type="ORF">LPC04_05485</name>
</gene>
<evidence type="ECO:0000313" key="2">
    <source>
        <dbReference type="EMBL" id="MCK9685161.1"/>
    </source>
</evidence>
<dbReference type="Gene3D" id="3.60.21.10">
    <property type="match status" value="1"/>
</dbReference>
<dbReference type="NCBIfam" id="TIGR01409">
    <property type="entry name" value="TAT_signal_seq"/>
    <property type="match status" value="1"/>
</dbReference>
<sequence>MRSQFERRDFLKLAGLGGAVLASGLGPWGRAMAAAGQDFSFVQMTDTHWGFEGPPNPEAHNTLRKAVAAVNSLDHQPDFIMFTGDLTHAASDDKERQRRMEEFKSIVGELKVKDVRFIPGENDAGLDNGEMYKHIFGDGFYSFDHKGVHFVALDNVSDPNGLIGEKQLEWLHADLAKFDKSAPVVVFAHRPLFDLYPQWDWATKDGAKAIDILTPYQNTTVFFGHIHQEHHEMTGKIAHHAAESLIFPFPLAGSQPKRTPVPWDAAHPFKGLGYNAVAEHAGTGKPTTHPLA</sequence>
<dbReference type="Pfam" id="PF00149">
    <property type="entry name" value="Metallophos"/>
    <property type="match status" value="1"/>
</dbReference>
<dbReference type="InterPro" id="IPR019546">
    <property type="entry name" value="TAT_signal_bac_arc"/>
</dbReference>
<dbReference type="GO" id="GO:0016787">
    <property type="term" value="F:hydrolase activity"/>
    <property type="evidence" value="ECO:0007669"/>
    <property type="project" value="InterPro"/>
</dbReference>
<dbReference type="InterPro" id="IPR051918">
    <property type="entry name" value="STPP_CPPED1"/>
</dbReference>
<organism evidence="2 3">
    <name type="scientific">Scleromatobacter humisilvae</name>
    <dbReference type="NCBI Taxonomy" id="2897159"/>
    <lineage>
        <taxon>Bacteria</taxon>
        <taxon>Pseudomonadati</taxon>
        <taxon>Pseudomonadota</taxon>
        <taxon>Betaproteobacteria</taxon>
        <taxon>Burkholderiales</taxon>
        <taxon>Sphaerotilaceae</taxon>
        <taxon>Scleromatobacter</taxon>
    </lineage>
</organism>
<evidence type="ECO:0000259" key="1">
    <source>
        <dbReference type="Pfam" id="PF00149"/>
    </source>
</evidence>
<dbReference type="PANTHER" id="PTHR43143:SF6">
    <property type="entry name" value="BLL3016 PROTEIN"/>
    <property type="match status" value="1"/>
</dbReference>
<dbReference type="InterPro" id="IPR006311">
    <property type="entry name" value="TAT_signal"/>
</dbReference>
<dbReference type="PROSITE" id="PS51318">
    <property type="entry name" value="TAT"/>
    <property type="match status" value="1"/>
</dbReference>
<evidence type="ECO:0000313" key="3">
    <source>
        <dbReference type="Proteomes" id="UP001139353"/>
    </source>
</evidence>
<reference evidence="2" key="1">
    <citation type="submission" date="2021-11" db="EMBL/GenBank/DDBJ databases">
        <title>BS-T2-15 a new species belonging to the Comamonadaceae family isolated from the soil of a French oak forest.</title>
        <authorList>
            <person name="Mieszkin S."/>
            <person name="Alain K."/>
        </authorList>
    </citation>
    <scope>NUCLEOTIDE SEQUENCE</scope>
    <source>
        <strain evidence="2">BS-T2-15</strain>
    </source>
</reference>
<dbReference type="EMBL" id="JAJLJH010000001">
    <property type="protein sequence ID" value="MCK9685161.1"/>
    <property type="molecule type" value="Genomic_DNA"/>
</dbReference>
<dbReference type="RefSeq" id="WP_275681170.1">
    <property type="nucleotide sequence ID" value="NZ_JAJLJH010000001.1"/>
</dbReference>
<keyword evidence="3" id="KW-1185">Reference proteome</keyword>
<dbReference type="PANTHER" id="PTHR43143">
    <property type="entry name" value="METALLOPHOSPHOESTERASE, CALCINEURIN SUPERFAMILY"/>
    <property type="match status" value="1"/>
</dbReference>
<proteinExistence type="predicted"/>
<dbReference type="InterPro" id="IPR004843">
    <property type="entry name" value="Calcineurin-like_PHP"/>
</dbReference>
<feature type="domain" description="Calcineurin-like phosphoesterase" evidence="1">
    <location>
        <begin position="40"/>
        <end position="228"/>
    </location>
</feature>
<accession>A0A9X1YP34</accession>
<comment type="caution">
    <text evidence="2">The sequence shown here is derived from an EMBL/GenBank/DDBJ whole genome shotgun (WGS) entry which is preliminary data.</text>
</comment>
<dbReference type="SUPFAM" id="SSF56300">
    <property type="entry name" value="Metallo-dependent phosphatases"/>
    <property type="match status" value="1"/>
</dbReference>